<reference evidence="2 4" key="2">
    <citation type="submission" date="2011-08" db="EMBL/GenBank/DDBJ databases">
        <title>The Genome Sequence of Eubacteriaceae bacterium CM5.</title>
        <authorList>
            <consortium name="The Broad Institute Genome Sequencing Platform"/>
            <person name="Earl A."/>
            <person name="Ward D."/>
            <person name="Feldgarden M."/>
            <person name="Gevers D."/>
            <person name="Sizova M."/>
            <person name="Hazen A."/>
            <person name="Epstein S."/>
            <person name="Young S.K."/>
            <person name="Zeng Q."/>
            <person name="Gargeya S."/>
            <person name="Fitzgerald M."/>
            <person name="Haas B."/>
            <person name="Abouelleil A."/>
            <person name="Alvarado L."/>
            <person name="Arachchi H.M."/>
            <person name="Berlin A."/>
            <person name="Brown A."/>
            <person name="Chapman S.B."/>
            <person name="Chen Z."/>
            <person name="Dunbar C."/>
            <person name="Freedman E."/>
            <person name="Gearin G."/>
            <person name="Gellesch M."/>
            <person name="Goldberg J."/>
            <person name="Griggs A."/>
            <person name="Gujja S."/>
            <person name="Heiman D."/>
            <person name="Howarth C."/>
            <person name="Larson L."/>
            <person name="Lui A."/>
            <person name="MacDonald P.J.P."/>
            <person name="Montmayeur A."/>
            <person name="Murphy C."/>
            <person name="Neiman D."/>
            <person name="Pearson M."/>
            <person name="Priest M."/>
            <person name="Roberts A."/>
            <person name="Saif S."/>
            <person name="Shea T."/>
            <person name="Shenoy N."/>
            <person name="Sisk P."/>
            <person name="Stolte C."/>
            <person name="Sykes S."/>
            <person name="Wortman J."/>
            <person name="Nusbaum C."/>
            <person name="Birren B."/>
        </authorList>
    </citation>
    <scope>NUCLEOTIDE SEQUENCE [LARGE SCALE GENOMIC DNA]</scope>
    <source>
        <strain evidence="2 4">CM5</strain>
    </source>
</reference>
<evidence type="ECO:0000313" key="1">
    <source>
        <dbReference type="EMBL" id="EHL10044.1"/>
    </source>
</evidence>
<evidence type="ECO:0000313" key="2">
    <source>
        <dbReference type="EMBL" id="EHL19159.1"/>
    </source>
</evidence>
<protein>
    <submittedName>
        <fullName evidence="3">PF11148 family protein</fullName>
    </submittedName>
</protein>
<reference evidence="3 5" key="3">
    <citation type="submission" date="2012-07" db="EMBL/GenBank/DDBJ databases">
        <authorList>
            <person name="Durkin A.S."/>
            <person name="McCorrison J."/>
            <person name="Torralba M."/>
            <person name="Gillis M."/>
            <person name="Methe B."/>
            <person name="Sutton G."/>
            <person name="Nelson K.E."/>
        </authorList>
    </citation>
    <scope>NUCLEOTIDE SEQUENCE [LARGE SCALE GENOMIC DNA]</scope>
    <source>
        <strain evidence="3 5">OBRC8</strain>
    </source>
</reference>
<proteinExistence type="predicted"/>
<organism evidence="2 4">
    <name type="scientific">Peptoanaerobacter stomatis</name>
    <dbReference type="NCBI Taxonomy" id="796937"/>
    <lineage>
        <taxon>Bacteria</taxon>
        <taxon>Bacillati</taxon>
        <taxon>Bacillota</taxon>
        <taxon>Clostridia</taxon>
        <taxon>Peptostreptococcales</taxon>
        <taxon>Filifactoraceae</taxon>
        <taxon>Peptoanaerobacter</taxon>
    </lineage>
</organism>
<gene>
    <name evidence="3" type="ORF">HMPREF1143_1229</name>
    <name evidence="2" type="ORF">HMPREF9628_01716</name>
    <name evidence="1" type="ORF">HMPREF9629_01036</name>
</gene>
<reference evidence="1 6" key="1">
    <citation type="submission" date="2011-08" db="EMBL/GenBank/DDBJ databases">
        <title>The Genome Sequence of Eubacteriaceae bacterium ACC19a.</title>
        <authorList>
            <consortium name="The Broad Institute Genome Sequencing Platform"/>
            <person name="Earl A."/>
            <person name="Ward D."/>
            <person name="Feldgarden M."/>
            <person name="Gevers D."/>
            <person name="Sizova M."/>
            <person name="Hazen A."/>
            <person name="Epstein S."/>
            <person name="Young S.K."/>
            <person name="Zeng Q."/>
            <person name="Gargeya S."/>
            <person name="Fitzgerald M."/>
            <person name="Haas B."/>
            <person name="Abouelleil A."/>
            <person name="Alvarado L."/>
            <person name="Arachchi H.M."/>
            <person name="Berlin A."/>
            <person name="Brown A."/>
            <person name="Chapman S.B."/>
            <person name="Chen Z."/>
            <person name="Dunbar C."/>
            <person name="Freedman E."/>
            <person name="Gearin G."/>
            <person name="Gellesch M."/>
            <person name="Goldberg J."/>
            <person name="Griggs A."/>
            <person name="Gujja S."/>
            <person name="Heiman D."/>
            <person name="Howarth C."/>
            <person name="Larson L."/>
            <person name="Lui A."/>
            <person name="MacDonald P.J.P."/>
            <person name="Montmayeur A."/>
            <person name="Murphy C."/>
            <person name="Neiman D."/>
            <person name="Pearson M."/>
            <person name="Priest M."/>
            <person name="Roberts A."/>
            <person name="Saif S."/>
            <person name="Shea T."/>
            <person name="Shenoy N."/>
            <person name="Sisk P."/>
            <person name="Stolte C."/>
            <person name="Sykes S."/>
            <person name="Wortman J."/>
            <person name="Nusbaum C."/>
            <person name="Birren B."/>
        </authorList>
    </citation>
    <scope>NUCLEOTIDE SEQUENCE [LARGE SCALE GENOMIC DNA]</scope>
    <source>
        <strain evidence="1 6">ACC19a</strain>
    </source>
</reference>
<dbReference type="RefSeq" id="WP_009525271.1">
    <property type="nucleotide sequence ID" value="NZ_ALNK01000005.1"/>
</dbReference>
<dbReference type="Proteomes" id="UP000005244">
    <property type="component" value="Unassembled WGS sequence"/>
</dbReference>
<dbReference type="EMBL" id="AFZG01000028">
    <property type="protein sequence ID" value="EHL19159.1"/>
    <property type="molecule type" value="Genomic_DNA"/>
</dbReference>
<dbReference type="InterPro" id="IPR021321">
    <property type="entry name" value="DUF2922"/>
</dbReference>
<name>G9XCY9_9FIRM</name>
<accession>J4WHT0</accession>
<dbReference type="HOGENOM" id="CLU_2751843_0_0_9"/>
<evidence type="ECO:0000313" key="4">
    <source>
        <dbReference type="Proteomes" id="UP000003379"/>
    </source>
</evidence>
<dbReference type="AlphaFoldDB" id="G9XCY9"/>
<dbReference type="Pfam" id="PF11148">
    <property type="entry name" value="DUF2922"/>
    <property type="match status" value="1"/>
</dbReference>
<evidence type="ECO:0000313" key="5">
    <source>
        <dbReference type="Proteomes" id="UP000005244"/>
    </source>
</evidence>
<accession>G9X3S9</accession>
<dbReference type="Proteomes" id="UP000006437">
    <property type="component" value="Unassembled WGS sequence"/>
</dbReference>
<dbReference type="EMBL" id="ALNK01000005">
    <property type="protein sequence ID" value="EJU24656.1"/>
    <property type="molecule type" value="Genomic_DNA"/>
</dbReference>
<keyword evidence="5" id="KW-1185">Reference proteome</keyword>
<comment type="caution">
    <text evidence="2">The sequence shown here is derived from an EMBL/GenBank/DDBJ whole genome shotgun (WGS) entry which is preliminary data.</text>
</comment>
<evidence type="ECO:0000313" key="6">
    <source>
        <dbReference type="Proteomes" id="UP000006437"/>
    </source>
</evidence>
<evidence type="ECO:0000313" key="3">
    <source>
        <dbReference type="EMBL" id="EJU24656.1"/>
    </source>
</evidence>
<accession>G9XCY9</accession>
<dbReference type="EMBL" id="AFZE01000058">
    <property type="protein sequence ID" value="EHL10044.1"/>
    <property type="molecule type" value="Genomic_DNA"/>
</dbReference>
<sequence length="71" mass="7686">MNTLKLKFKMADAKEKTVSIKNAKETASQADIKALGNYIATNSMLNYAGNKVLSFAGAVMIDSRETKISAE</sequence>
<dbReference type="Proteomes" id="UP000003379">
    <property type="component" value="Unassembled WGS sequence"/>
</dbReference>